<protein>
    <recommendedName>
        <fullName evidence="2">Lipoprotein</fullName>
    </recommendedName>
</protein>
<reference evidence="1" key="1">
    <citation type="journal article" date="2014" name="Genome Biol. Evol.">
        <title>Pangenome evidence for extensive interdomain horizontal transfer affecting lineage core and shell genes in uncultured planktonic thaumarchaeota and euryarchaeota.</title>
        <authorList>
            <person name="Deschamps P."/>
            <person name="Zivanovic Y."/>
            <person name="Moreira D."/>
            <person name="Rodriguez-Valera F."/>
            <person name="Lopez-Garcia P."/>
        </authorList>
    </citation>
    <scope>NUCLEOTIDE SEQUENCE</scope>
</reference>
<sequence length="124" mass="13289">MKKLVLILIFPLVISGCLAGSSAEENLYQGVSEIVIPNVGGNLLENPQSLCVKLCQDSKSAGQDLSAGPCLSNNIVEGWVCDSGHDPREEVDRDPSNQCESYISGEATHFVEVSVEDCHIIASR</sequence>
<evidence type="ECO:0008006" key="2">
    <source>
        <dbReference type="Google" id="ProtNLM"/>
    </source>
</evidence>
<name>A0A075H4M2_9EURY</name>
<proteinExistence type="predicted"/>
<dbReference type="PROSITE" id="PS51257">
    <property type="entry name" value="PROKAR_LIPOPROTEIN"/>
    <property type="match status" value="1"/>
</dbReference>
<dbReference type="AlphaFoldDB" id="A0A075H4M2"/>
<dbReference type="EMBL" id="KF900912">
    <property type="protein sequence ID" value="AIF11251.1"/>
    <property type="molecule type" value="Genomic_DNA"/>
</dbReference>
<evidence type="ECO:0000313" key="1">
    <source>
        <dbReference type="EMBL" id="AIF11251.1"/>
    </source>
</evidence>
<accession>A0A075H4M2</accession>
<organism evidence="1">
    <name type="scientific">uncultured marine group II/III euryarchaeote KM3_51_D01</name>
    <dbReference type="NCBI Taxonomy" id="1456454"/>
    <lineage>
        <taxon>Archaea</taxon>
        <taxon>Methanobacteriati</taxon>
        <taxon>Methanobacteriota</taxon>
        <taxon>environmental samples</taxon>
    </lineage>
</organism>